<gene>
    <name evidence="1" type="ORF">PACLA_8A020525</name>
</gene>
<protein>
    <submittedName>
        <fullName evidence="1">Uncharacterized protein</fullName>
    </submittedName>
</protein>
<sequence>MTAILLAIVTSATENPIEVRQLFELKFYAQACGEVFGFKVADALKYLGKSNKGMENALSHIRTSHLGCNSSSITPYV</sequence>
<reference evidence="1" key="1">
    <citation type="submission" date="2020-04" db="EMBL/GenBank/DDBJ databases">
        <authorList>
            <person name="Alioto T."/>
            <person name="Alioto T."/>
            <person name="Gomez Garrido J."/>
        </authorList>
    </citation>
    <scope>NUCLEOTIDE SEQUENCE</scope>
    <source>
        <strain evidence="1">A484AB</strain>
    </source>
</reference>
<evidence type="ECO:0000313" key="1">
    <source>
        <dbReference type="EMBL" id="CAB3993611.1"/>
    </source>
</evidence>
<comment type="caution">
    <text evidence="1">The sequence shown here is derived from an EMBL/GenBank/DDBJ whole genome shotgun (WGS) entry which is preliminary data.</text>
</comment>
<dbReference type="Proteomes" id="UP001152795">
    <property type="component" value="Unassembled WGS sequence"/>
</dbReference>
<proteinExistence type="predicted"/>
<keyword evidence="2" id="KW-1185">Reference proteome</keyword>
<dbReference type="EMBL" id="CACRXK020002292">
    <property type="protein sequence ID" value="CAB3993611.1"/>
    <property type="molecule type" value="Genomic_DNA"/>
</dbReference>
<name>A0A6S7HCQ0_PARCT</name>
<evidence type="ECO:0000313" key="2">
    <source>
        <dbReference type="Proteomes" id="UP001152795"/>
    </source>
</evidence>
<dbReference type="AlphaFoldDB" id="A0A6S7HCQ0"/>
<accession>A0A6S7HCQ0</accession>
<organism evidence="1 2">
    <name type="scientific">Paramuricea clavata</name>
    <name type="common">Red gorgonian</name>
    <name type="synonym">Violescent sea-whip</name>
    <dbReference type="NCBI Taxonomy" id="317549"/>
    <lineage>
        <taxon>Eukaryota</taxon>
        <taxon>Metazoa</taxon>
        <taxon>Cnidaria</taxon>
        <taxon>Anthozoa</taxon>
        <taxon>Octocorallia</taxon>
        <taxon>Malacalcyonacea</taxon>
        <taxon>Plexauridae</taxon>
        <taxon>Paramuricea</taxon>
    </lineage>
</organism>